<keyword evidence="2" id="KW-0808">Transferase</keyword>
<dbReference type="PANTHER" id="PTHR39173:SF1">
    <property type="entry name" value="ACETYLTRANSFERASE"/>
    <property type="match status" value="1"/>
</dbReference>
<evidence type="ECO:0000259" key="1">
    <source>
        <dbReference type="PROSITE" id="PS51186"/>
    </source>
</evidence>
<reference evidence="2 3" key="1">
    <citation type="submission" date="2018-09" db="EMBL/GenBank/DDBJ databases">
        <title>Whole genome sequencing of Microbacterium oryzae strain MB-10T.</title>
        <authorList>
            <person name="Das S.K."/>
        </authorList>
    </citation>
    <scope>NUCLEOTIDE SEQUENCE [LARGE SCALE GENOMIC DNA]</scope>
    <source>
        <strain evidence="2 3">MB-10</strain>
    </source>
</reference>
<dbReference type="PROSITE" id="PS51186">
    <property type="entry name" value="GNAT"/>
    <property type="match status" value="1"/>
</dbReference>
<dbReference type="InterPro" id="IPR000182">
    <property type="entry name" value="GNAT_dom"/>
</dbReference>
<dbReference type="Gene3D" id="3.40.630.30">
    <property type="match status" value="1"/>
</dbReference>
<protein>
    <submittedName>
        <fullName evidence="2">GNAT family N-acetyltransferase</fullName>
    </submittedName>
</protein>
<evidence type="ECO:0000313" key="2">
    <source>
        <dbReference type="EMBL" id="QGU26484.1"/>
    </source>
</evidence>
<dbReference type="AlphaFoldDB" id="A0A6I6DWZ4"/>
<feature type="domain" description="N-acetyltransferase" evidence="1">
    <location>
        <begin position="30"/>
        <end position="169"/>
    </location>
</feature>
<dbReference type="Proteomes" id="UP000422989">
    <property type="component" value="Chromosome"/>
</dbReference>
<dbReference type="OrthoDB" id="9797989at2"/>
<sequence>MAELVVPDVRFHTSFLESHREWAGAGQDGAGLHEDDDIVTPGGFERWVAELVASEHTPRRPGLVPDTYRWIVEGDEYLGAVSFRHELTEWLHDFGGHIGYGVRPSARGRGLASWALGCTLDLARERGYPRVLLVCRDDNAASARVIEKNGGILEDKRRDGDTLLRRYWVNLR</sequence>
<organism evidence="2 3">
    <name type="scientific">Microbacterium oryzae</name>
    <dbReference type="NCBI Taxonomy" id="743009"/>
    <lineage>
        <taxon>Bacteria</taxon>
        <taxon>Bacillati</taxon>
        <taxon>Actinomycetota</taxon>
        <taxon>Actinomycetes</taxon>
        <taxon>Micrococcales</taxon>
        <taxon>Microbacteriaceae</taxon>
        <taxon>Microbacterium</taxon>
    </lineage>
</organism>
<dbReference type="KEGG" id="moj:D7D94_01350"/>
<dbReference type="EMBL" id="CP032550">
    <property type="protein sequence ID" value="QGU26484.1"/>
    <property type="molecule type" value="Genomic_DNA"/>
</dbReference>
<name>A0A6I6DWZ4_9MICO</name>
<dbReference type="GO" id="GO:0016747">
    <property type="term" value="F:acyltransferase activity, transferring groups other than amino-acyl groups"/>
    <property type="evidence" value="ECO:0007669"/>
    <property type="project" value="InterPro"/>
</dbReference>
<dbReference type="RefSeq" id="WP_156240880.1">
    <property type="nucleotide sequence ID" value="NZ_BAAAZL010000002.1"/>
</dbReference>
<keyword evidence="3" id="KW-1185">Reference proteome</keyword>
<gene>
    <name evidence="2" type="ORF">D7D94_01350</name>
</gene>
<evidence type="ECO:0000313" key="3">
    <source>
        <dbReference type="Proteomes" id="UP000422989"/>
    </source>
</evidence>
<dbReference type="Pfam" id="PF13302">
    <property type="entry name" value="Acetyltransf_3"/>
    <property type="match status" value="1"/>
</dbReference>
<dbReference type="SUPFAM" id="SSF55729">
    <property type="entry name" value="Acyl-CoA N-acyltransferases (Nat)"/>
    <property type="match status" value="1"/>
</dbReference>
<dbReference type="InterPro" id="IPR016181">
    <property type="entry name" value="Acyl_CoA_acyltransferase"/>
</dbReference>
<dbReference type="PANTHER" id="PTHR39173">
    <property type="entry name" value="ACETYLTRANSFERASE"/>
    <property type="match status" value="1"/>
</dbReference>
<dbReference type="CDD" id="cd04301">
    <property type="entry name" value="NAT_SF"/>
    <property type="match status" value="1"/>
</dbReference>
<accession>A0A6I6DWZ4</accession>
<proteinExistence type="predicted"/>